<evidence type="ECO:0000313" key="4">
    <source>
        <dbReference type="Proteomes" id="UP000694941"/>
    </source>
</evidence>
<dbReference type="Proteomes" id="UP000694941">
    <property type="component" value="Unplaced"/>
</dbReference>
<keyword evidence="2" id="KW-0472">Membrane</keyword>
<feature type="transmembrane region" description="Helical" evidence="2">
    <location>
        <begin position="153"/>
        <end position="170"/>
    </location>
</feature>
<feature type="domain" description="EamA" evidence="3">
    <location>
        <begin position="85"/>
        <end position="216"/>
    </location>
</feature>
<feature type="transmembrane region" description="Helical" evidence="2">
    <location>
        <begin position="115"/>
        <end position="133"/>
    </location>
</feature>
<feature type="transmembrane region" description="Helical" evidence="2">
    <location>
        <begin position="85"/>
        <end position="103"/>
    </location>
</feature>
<sequence length="442" mass="48602">MIASETESDTRKISKTDVNVQNTNPDEELMYETGWPSLSKTSEKEWLIVSSRPIPQVVHQLQSSNSDRLLITETPSSASIFKRRLGLILALLCAFLGSVKGLMVSEIKNIGPVEIFGLRSVGTVVFLLPIIIIRSHQVLYDWRTNLQLTVRSVIGNIAVAGYYFGFAYLPLADASLLFYSLPLYTTIIGCIFLKEKCGVTEIFCVIFSVAGVALVSSPAIFYEGDASENNAYSNTGDIIKGIMGALIGAIAQAVALVVLRKLNTIPAMVVSFWWAAVGIVLSLIIVISSRNFHLWKCGAESAILFSITIVGFVSEVILVVSLYLEQAGKVSIALTSEILWAFVLQECFQQETPTVLSVIGAMFIVFSLICSSVQDMDLKRRVRHLGSMSSAILMTKAMGWCCLDPSQREEEINTTKQGEKLIDKDLVLKQPFRAYNTIEKAA</sequence>
<feature type="transmembrane region" description="Helical" evidence="2">
    <location>
        <begin position="271"/>
        <end position="290"/>
    </location>
</feature>
<proteinExistence type="predicted"/>
<feature type="transmembrane region" description="Helical" evidence="2">
    <location>
        <begin position="302"/>
        <end position="323"/>
    </location>
</feature>
<protein>
    <submittedName>
        <fullName evidence="5">Solute carrier family 35 member G1-like</fullName>
    </submittedName>
</protein>
<feature type="transmembrane region" description="Helical" evidence="2">
    <location>
        <begin position="330"/>
        <end position="348"/>
    </location>
</feature>
<feature type="domain" description="EamA" evidence="3">
    <location>
        <begin position="240"/>
        <end position="371"/>
    </location>
</feature>
<dbReference type="SUPFAM" id="SSF103481">
    <property type="entry name" value="Multidrug resistance efflux transporter EmrE"/>
    <property type="match status" value="1"/>
</dbReference>
<evidence type="ECO:0000259" key="3">
    <source>
        <dbReference type="Pfam" id="PF00892"/>
    </source>
</evidence>
<evidence type="ECO:0000256" key="1">
    <source>
        <dbReference type="SAM" id="MobiDB-lite"/>
    </source>
</evidence>
<gene>
    <name evidence="5" type="primary">LOC106474047</name>
</gene>
<dbReference type="GeneID" id="106474047"/>
<feature type="transmembrane region" description="Helical" evidence="2">
    <location>
        <begin position="202"/>
        <end position="221"/>
    </location>
</feature>
<keyword evidence="4" id="KW-1185">Reference proteome</keyword>
<organism evidence="4 5">
    <name type="scientific">Limulus polyphemus</name>
    <name type="common">Atlantic horseshoe crab</name>
    <dbReference type="NCBI Taxonomy" id="6850"/>
    <lineage>
        <taxon>Eukaryota</taxon>
        <taxon>Metazoa</taxon>
        <taxon>Ecdysozoa</taxon>
        <taxon>Arthropoda</taxon>
        <taxon>Chelicerata</taxon>
        <taxon>Merostomata</taxon>
        <taxon>Xiphosura</taxon>
        <taxon>Limulidae</taxon>
        <taxon>Limulus</taxon>
    </lineage>
</organism>
<evidence type="ECO:0000256" key="2">
    <source>
        <dbReference type="SAM" id="Phobius"/>
    </source>
</evidence>
<keyword evidence="2" id="KW-0812">Transmembrane</keyword>
<feature type="transmembrane region" description="Helical" evidence="2">
    <location>
        <begin position="241"/>
        <end position="259"/>
    </location>
</feature>
<dbReference type="InterPro" id="IPR037185">
    <property type="entry name" value="EmrE-like"/>
</dbReference>
<feature type="transmembrane region" description="Helical" evidence="2">
    <location>
        <begin position="354"/>
        <end position="373"/>
    </location>
</feature>
<dbReference type="RefSeq" id="XP_022258136.1">
    <property type="nucleotide sequence ID" value="XM_022402428.1"/>
</dbReference>
<feature type="transmembrane region" description="Helical" evidence="2">
    <location>
        <begin position="176"/>
        <end position="193"/>
    </location>
</feature>
<reference evidence="5" key="1">
    <citation type="submission" date="2025-08" db="UniProtKB">
        <authorList>
            <consortium name="RefSeq"/>
        </authorList>
    </citation>
    <scope>IDENTIFICATION</scope>
    <source>
        <tissue evidence="5">Muscle</tissue>
    </source>
</reference>
<evidence type="ECO:0000313" key="5">
    <source>
        <dbReference type="RefSeq" id="XP_022258136.1"/>
    </source>
</evidence>
<dbReference type="PANTHER" id="PTHR22911">
    <property type="entry name" value="ACYL-MALONYL CONDENSING ENZYME-RELATED"/>
    <property type="match status" value="1"/>
</dbReference>
<dbReference type="InterPro" id="IPR000620">
    <property type="entry name" value="EamA_dom"/>
</dbReference>
<accession>A0ABM1TQI0</accession>
<name>A0ABM1TQI0_LIMPO</name>
<feature type="region of interest" description="Disordered" evidence="1">
    <location>
        <begin position="1"/>
        <end position="22"/>
    </location>
</feature>
<keyword evidence="2" id="KW-1133">Transmembrane helix</keyword>
<dbReference type="Pfam" id="PF00892">
    <property type="entry name" value="EamA"/>
    <property type="match status" value="2"/>
</dbReference>